<accession>A0A1M5VDU3</accession>
<dbReference type="PANTHER" id="PTHR40940">
    <property type="entry name" value="PROTEIN BATD-RELATED"/>
    <property type="match status" value="1"/>
</dbReference>
<dbReference type="EMBL" id="FQXG01000004">
    <property type="protein sequence ID" value="SHH73442.1"/>
    <property type="molecule type" value="Genomic_DNA"/>
</dbReference>
<protein>
    <submittedName>
        <fullName evidence="4">Oxygen tolerance</fullName>
    </submittedName>
</protein>
<keyword evidence="2" id="KW-0472">Membrane</keyword>
<keyword evidence="3" id="KW-0732">Signal</keyword>
<dbReference type="STRING" id="299255.SAMN02745129_2730"/>
<evidence type="ECO:0000256" key="3">
    <source>
        <dbReference type="SAM" id="SignalP"/>
    </source>
</evidence>
<feature type="chain" id="PRO_5013359428" evidence="3">
    <location>
        <begin position="33"/>
        <end position="456"/>
    </location>
</feature>
<keyword evidence="2" id="KW-0812">Transmembrane</keyword>
<organism evidence="4 5">
    <name type="scientific">Ferrimonas marina</name>
    <dbReference type="NCBI Taxonomy" id="299255"/>
    <lineage>
        <taxon>Bacteria</taxon>
        <taxon>Pseudomonadati</taxon>
        <taxon>Pseudomonadota</taxon>
        <taxon>Gammaproteobacteria</taxon>
        <taxon>Alteromonadales</taxon>
        <taxon>Ferrimonadaceae</taxon>
        <taxon>Ferrimonas</taxon>
    </lineage>
</organism>
<keyword evidence="5" id="KW-1185">Reference proteome</keyword>
<feature type="region of interest" description="Disordered" evidence="1">
    <location>
        <begin position="428"/>
        <end position="456"/>
    </location>
</feature>
<name>A0A1M5VDU3_9GAMM</name>
<feature type="compositionally biased region" description="Basic and acidic residues" evidence="1">
    <location>
        <begin position="445"/>
        <end position="456"/>
    </location>
</feature>
<evidence type="ECO:0000313" key="5">
    <source>
        <dbReference type="Proteomes" id="UP000184268"/>
    </source>
</evidence>
<dbReference type="AlphaFoldDB" id="A0A1M5VDU3"/>
<evidence type="ECO:0000256" key="1">
    <source>
        <dbReference type="SAM" id="MobiDB-lite"/>
    </source>
</evidence>
<dbReference type="PANTHER" id="PTHR40940:SF1">
    <property type="entry name" value="PROTEIN BATD"/>
    <property type="match status" value="1"/>
</dbReference>
<sequence>MRGIATARPLLLLRAFLAVLLLATQSGSVAHATSLAQWQQQGHVKLDAWLEPSESVAVGEQIRMVIEVSTDSWLTAGTRLGHLEIPNTLVMQRSQLATNYSRREGQQSWAVQRWELVLYPQAEGARTVPPVPVTLSISGPDRQAIVGTLPTPPLQFQAQLPDPSLTEAVPWVAASDLSLKVQWQPEPGGELRVGDSITRTITQYADNTTAAMLPAPPLPSNAKVQAYAAPPVLTDQQNRGAYSAQRVDEQTWLVQQGGQLTLPQWSIKWWDTEQDKLQSLVVPGGQWSVRHTPASAVRAYGGPLLVFLLVLSGLWLGLRWLRRRWQQGRVPLGWQFRVALLKRHYAEANRLLYLKRVRKQGTWLLAPDLSSGLRARWSQQQFAPGGRPSAGALWALWYSIRRPRGWRWPLAIPALNRLGQMRSNLEKSEAEGRIAEGTAANETAAVRDEHQSDSPR</sequence>
<evidence type="ECO:0000313" key="4">
    <source>
        <dbReference type="EMBL" id="SHH73442.1"/>
    </source>
</evidence>
<dbReference type="RefSeq" id="WP_082766563.1">
    <property type="nucleotide sequence ID" value="NZ_FQXG01000004.1"/>
</dbReference>
<dbReference type="InterPro" id="IPR025738">
    <property type="entry name" value="BatD"/>
</dbReference>
<feature type="signal peptide" evidence="3">
    <location>
        <begin position="1"/>
        <end position="32"/>
    </location>
</feature>
<feature type="transmembrane region" description="Helical" evidence="2">
    <location>
        <begin position="300"/>
        <end position="321"/>
    </location>
</feature>
<dbReference type="Proteomes" id="UP000184268">
    <property type="component" value="Unassembled WGS sequence"/>
</dbReference>
<gene>
    <name evidence="4" type="ORF">SAMN02745129_2730</name>
</gene>
<reference evidence="4 5" key="1">
    <citation type="submission" date="2016-11" db="EMBL/GenBank/DDBJ databases">
        <authorList>
            <person name="Jaros S."/>
            <person name="Januszkiewicz K."/>
            <person name="Wedrychowicz H."/>
        </authorList>
    </citation>
    <scope>NUCLEOTIDE SEQUENCE [LARGE SCALE GENOMIC DNA]</scope>
    <source>
        <strain evidence="4 5">DSM 16917</strain>
    </source>
</reference>
<evidence type="ECO:0000256" key="2">
    <source>
        <dbReference type="SAM" id="Phobius"/>
    </source>
</evidence>
<proteinExistence type="predicted"/>
<dbReference type="OrthoDB" id="5293418at2"/>
<keyword evidence="2" id="KW-1133">Transmembrane helix</keyword>